<dbReference type="PANTHER" id="PTHR43214">
    <property type="entry name" value="TWO-COMPONENT RESPONSE REGULATOR"/>
    <property type="match status" value="1"/>
</dbReference>
<dbReference type="PRINTS" id="PR00038">
    <property type="entry name" value="HTHLUXR"/>
</dbReference>
<dbReference type="Gene3D" id="3.40.50.2300">
    <property type="match status" value="1"/>
</dbReference>
<keyword evidence="3" id="KW-0805">Transcription regulation</keyword>
<evidence type="ECO:0000313" key="10">
    <source>
        <dbReference type="Proteomes" id="UP000681414"/>
    </source>
</evidence>
<feature type="domain" description="HTH luxR-type" evidence="7">
    <location>
        <begin position="137"/>
        <end position="188"/>
    </location>
</feature>
<keyword evidence="4" id="KW-0238">DNA-binding</keyword>
<dbReference type="SUPFAM" id="SSF46894">
    <property type="entry name" value="C-terminal effector domain of the bipartite response regulators"/>
    <property type="match status" value="1"/>
</dbReference>
<dbReference type="SUPFAM" id="SSF52172">
    <property type="entry name" value="CheY-like"/>
    <property type="match status" value="1"/>
</dbReference>
<proteinExistence type="predicted"/>
<gene>
    <name evidence="9" type="ORF">KHA97_14975</name>
</gene>
<feature type="domain" description="Response regulatory" evidence="8">
    <location>
        <begin position="3"/>
        <end position="122"/>
    </location>
</feature>
<dbReference type="InterPro" id="IPR001789">
    <property type="entry name" value="Sig_transdc_resp-reg_receiver"/>
</dbReference>
<keyword evidence="2 6" id="KW-0597">Phosphoprotein</keyword>
<dbReference type="Pfam" id="PF00196">
    <property type="entry name" value="GerE"/>
    <property type="match status" value="1"/>
</dbReference>
<evidence type="ECO:0000256" key="5">
    <source>
        <dbReference type="ARBA" id="ARBA00023163"/>
    </source>
</evidence>
<dbReference type="GO" id="GO:0005737">
    <property type="term" value="C:cytoplasm"/>
    <property type="evidence" value="ECO:0007669"/>
    <property type="project" value="UniProtKB-SubCell"/>
</dbReference>
<dbReference type="InterPro" id="IPR039420">
    <property type="entry name" value="WalR-like"/>
</dbReference>
<feature type="modified residue" description="4-aspartylphosphate" evidence="6">
    <location>
        <position position="54"/>
    </location>
</feature>
<dbReference type="AlphaFoldDB" id="A0A942YGN6"/>
<dbReference type="EMBL" id="JAGYPG010000002">
    <property type="protein sequence ID" value="MBS4196368.1"/>
    <property type="molecule type" value="Genomic_DNA"/>
</dbReference>
<evidence type="ECO:0000313" key="9">
    <source>
        <dbReference type="EMBL" id="MBS4196368.1"/>
    </source>
</evidence>
<dbReference type="Pfam" id="PF00072">
    <property type="entry name" value="Response_reg"/>
    <property type="match status" value="1"/>
</dbReference>
<evidence type="ECO:0000256" key="3">
    <source>
        <dbReference type="ARBA" id="ARBA00023015"/>
    </source>
</evidence>
<dbReference type="SMART" id="SM00448">
    <property type="entry name" value="REC"/>
    <property type="match status" value="1"/>
</dbReference>
<dbReference type="GO" id="GO:0003677">
    <property type="term" value="F:DNA binding"/>
    <property type="evidence" value="ECO:0007669"/>
    <property type="project" value="UniProtKB-KW"/>
</dbReference>
<dbReference type="GO" id="GO:0000160">
    <property type="term" value="P:phosphorelay signal transduction system"/>
    <property type="evidence" value="ECO:0007669"/>
    <property type="project" value="InterPro"/>
</dbReference>
<dbReference type="PROSITE" id="PS50043">
    <property type="entry name" value="HTH_LUXR_2"/>
    <property type="match status" value="1"/>
</dbReference>
<dbReference type="PROSITE" id="PS50110">
    <property type="entry name" value="RESPONSE_REGULATORY"/>
    <property type="match status" value="1"/>
</dbReference>
<sequence>MIRVLIVDDDPFWQEQLKKDLNEESDITVVTAVASKEEALLMIQERDVDIVLMDINLTENLLDGIDATRLIDRLTNVETKVIMLTSFQEPEIIVESFRKGATNYIPKSNYAHLVTSIREAYQGKSTFHTDIAEVLLSEIRLSVLTPMERQVYQLRKQGLNNTQIAEKLFKSLNTIKSQIKSIRNKIRF</sequence>
<comment type="caution">
    <text evidence="9">The sequence shown here is derived from an EMBL/GenBank/DDBJ whole genome shotgun (WGS) entry which is preliminary data.</text>
</comment>
<reference evidence="9 10" key="1">
    <citation type="submission" date="2021-05" db="EMBL/GenBank/DDBJ databases">
        <title>Novel Bacillus species.</title>
        <authorList>
            <person name="Liu G."/>
        </authorList>
    </citation>
    <scope>NUCLEOTIDE SEQUENCE [LARGE SCALE GENOMIC DNA]</scope>
    <source>
        <strain evidence="10">FJAT-49780</strain>
    </source>
</reference>
<dbReference type="RefSeq" id="WP_213125504.1">
    <property type="nucleotide sequence ID" value="NZ_JAGYPG010000002.1"/>
</dbReference>
<dbReference type="InterPro" id="IPR016032">
    <property type="entry name" value="Sig_transdc_resp-reg_C-effctor"/>
</dbReference>
<protein>
    <submittedName>
        <fullName evidence="9">Response regulator transcription factor</fullName>
    </submittedName>
</protein>
<dbReference type="Proteomes" id="UP000681414">
    <property type="component" value="Unassembled WGS sequence"/>
</dbReference>
<dbReference type="InterPro" id="IPR000792">
    <property type="entry name" value="Tscrpt_reg_LuxR_C"/>
</dbReference>
<organism evidence="9 10">
    <name type="scientific">Lederbergia citri</name>
    <dbReference type="NCBI Taxonomy" id="2833580"/>
    <lineage>
        <taxon>Bacteria</taxon>
        <taxon>Bacillati</taxon>
        <taxon>Bacillota</taxon>
        <taxon>Bacilli</taxon>
        <taxon>Bacillales</taxon>
        <taxon>Bacillaceae</taxon>
        <taxon>Lederbergia</taxon>
    </lineage>
</organism>
<dbReference type="SMART" id="SM00421">
    <property type="entry name" value="HTH_LUXR"/>
    <property type="match status" value="1"/>
</dbReference>
<dbReference type="CDD" id="cd17535">
    <property type="entry name" value="REC_NarL-like"/>
    <property type="match status" value="1"/>
</dbReference>
<evidence type="ECO:0000256" key="4">
    <source>
        <dbReference type="ARBA" id="ARBA00023125"/>
    </source>
</evidence>
<keyword evidence="5" id="KW-0804">Transcription</keyword>
<evidence type="ECO:0000259" key="8">
    <source>
        <dbReference type="PROSITE" id="PS50110"/>
    </source>
</evidence>
<accession>A0A942YGN6</accession>
<dbReference type="GO" id="GO:0006355">
    <property type="term" value="P:regulation of DNA-templated transcription"/>
    <property type="evidence" value="ECO:0007669"/>
    <property type="project" value="InterPro"/>
</dbReference>
<evidence type="ECO:0000256" key="6">
    <source>
        <dbReference type="PROSITE-ProRule" id="PRU00169"/>
    </source>
</evidence>
<comment type="subcellular location">
    <subcellularLocation>
        <location evidence="1">Cytoplasm</location>
    </subcellularLocation>
</comment>
<dbReference type="InterPro" id="IPR011006">
    <property type="entry name" value="CheY-like_superfamily"/>
</dbReference>
<name>A0A942YGN6_9BACI</name>
<dbReference type="PANTHER" id="PTHR43214:SF43">
    <property type="entry name" value="TWO-COMPONENT RESPONSE REGULATOR"/>
    <property type="match status" value="1"/>
</dbReference>
<dbReference type="InterPro" id="IPR058245">
    <property type="entry name" value="NreC/VraR/RcsB-like_REC"/>
</dbReference>
<evidence type="ECO:0000259" key="7">
    <source>
        <dbReference type="PROSITE" id="PS50043"/>
    </source>
</evidence>
<keyword evidence="10" id="KW-1185">Reference proteome</keyword>
<evidence type="ECO:0000256" key="1">
    <source>
        <dbReference type="ARBA" id="ARBA00004496"/>
    </source>
</evidence>
<evidence type="ECO:0000256" key="2">
    <source>
        <dbReference type="ARBA" id="ARBA00022553"/>
    </source>
</evidence>